<reference evidence="3" key="1">
    <citation type="submission" date="2021-02" db="EMBL/GenBank/DDBJ databases">
        <authorList>
            <person name="Nowell W R."/>
        </authorList>
    </citation>
    <scope>NUCLEOTIDE SEQUENCE</scope>
</reference>
<evidence type="ECO:0000313" key="4">
    <source>
        <dbReference type="EMBL" id="CAF3823440.1"/>
    </source>
</evidence>
<dbReference type="EMBL" id="CAJOBI010000444">
    <property type="protein sequence ID" value="CAF3823440.1"/>
    <property type="molecule type" value="Genomic_DNA"/>
</dbReference>
<dbReference type="EMBL" id="CAJOBH010000016">
    <property type="protein sequence ID" value="CAF3748650.1"/>
    <property type="molecule type" value="Genomic_DNA"/>
</dbReference>
<evidence type="ECO:0000259" key="1">
    <source>
        <dbReference type="PROSITE" id="PS50812"/>
    </source>
</evidence>
<organism evidence="3 5">
    <name type="scientific">Rotaria magnacalcarata</name>
    <dbReference type="NCBI Taxonomy" id="392030"/>
    <lineage>
        <taxon>Eukaryota</taxon>
        <taxon>Metazoa</taxon>
        <taxon>Spiralia</taxon>
        <taxon>Gnathifera</taxon>
        <taxon>Rotifera</taxon>
        <taxon>Eurotatoria</taxon>
        <taxon>Bdelloidea</taxon>
        <taxon>Philodinida</taxon>
        <taxon>Philodinidae</taxon>
        <taxon>Rotaria</taxon>
    </lineage>
</organism>
<evidence type="ECO:0000313" key="2">
    <source>
        <dbReference type="EMBL" id="CAF3748650.1"/>
    </source>
</evidence>
<feature type="domain" description="PWWP" evidence="1">
    <location>
        <begin position="21"/>
        <end position="82"/>
    </location>
</feature>
<dbReference type="EMBL" id="CAJOBJ010000008">
    <property type="protein sequence ID" value="CAF3781777.1"/>
    <property type="molecule type" value="Genomic_DNA"/>
</dbReference>
<dbReference type="InterPro" id="IPR000313">
    <property type="entry name" value="PWWP_dom"/>
</dbReference>
<comment type="caution">
    <text evidence="3">The sequence shown here is derived from an EMBL/GenBank/DDBJ whole genome shotgun (WGS) entry which is preliminary data.</text>
</comment>
<accession>A0A8S2J410</accession>
<dbReference type="Proteomes" id="UP000681720">
    <property type="component" value="Unassembled WGS sequence"/>
</dbReference>
<sequence>MTSEDKLTTYSLDTSSTSAHFGQVVWANLGSSPFWPAVIFTEENQEWNRHKGKSSYAHVFFFGETAERSWIQKTLVLPFIGTVKFSQQRNGWLRKIKKKNTRRTKINIER</sequence>
<dbReference type="Proteomes" id="UP000676336">
    <property type="component" value="Unassembled WGS sequence"/>
</dbReference>
<dbReference type="SUPFAM" id="SSF63748">
    <property type="entry name" value="Tudor/PWWP/MBT"/>
    <property type="match status" value="1"/>
</dbReference>
<protein>
    <recommendedName>
        <fullName evidence="1">PWWP domain-containing protein</fullName>
    </recommendedName>
</protein>
<name>A0A8S2J410_9BILA</name>
<dbReference type="Gene3D" id="2.30.30.140">
    <property type="match status" value="1"/>
</dbReference>
<dbReference type="PROSITE" id="PS50812">
    <property type="entry name" value="PWWP"/>
    <property type="match status" value="1"/>
</dbReference>
<dbReference type="AlphaFoldDB" id="A0A8S2J410"/>
<proteinExistence type="predicted"/>
<gene>
    <name evidence="2" type="ORF">BYL167_LOCUS207</name>
    <name evidence="3" type="ORF">GIL414_LOCUS91</name>
    <name evidence="4" type="ORF">SMN809_LOCUS2427</name>
</gene>
<dbReference type="Proteomes" id="UP000681967">
    <property type="component" value="Unassembled WGS sequence"/>
</dbReference>
<evidence type="ECO:0000313" key="3">
    <source>
        <dbReference type="EMBL" id="CAF3781777.1"/>
    </source>
</evidence>
<dbReference type="Pfam" id="PF00855">
    <property type="entry name" value="PWWP"/>
    <property type="match status" value="1"/>
</dbReference>
<evidence type="ECO:0000313" key="5">
    <source>
        <dbReference type="Proteomes" id="UP000681720"/>
    </source>
</evidence>
<dbReference type="SMART" id="SM00293">
    <property type="entry name" value="PWWP"/>
    <property type="match status" value="1"/>
</dbReference>